<dbReference type="AlphaFoldDB" id="T1FU71"/>
<feature type="region of interest" description="Disordered" evidence="1">
    <location>
        <begin position="212"/>
        <end position="299"/>
    </location>
</feature>
<accession>T1FU71</accession>
<dbReference type="EMBL" id="KB097026">
    <property type="protein sequence ID" value="ESO00001.1"/>
    <property type="molecule type" value="Genomic_DNA"/>
</dbReference>
<dbReference type="GeneID" id="20212367"/>
<evidence type="ECO:0000313" key="2">
    <source>
        <dbReference type="EMBL" id="ESO00001.1"/>
    </source>
</evidence>
<sequence>MILTSPTNQPHYDAVIFSSNSGKDLTIANSLMTLITDNIKIGDDHGTNHDVKICVFHDNFHNKTNVNMSRINLALDSSSLYFIILTEDFISERLNTEYCCCNAIMDTLENETKRIIPVFYRNDETIKTFINEIKYFRLLVPLHLEDIFENRVVNEFTKPKWKQTFEPVVQARLTKERTADDCSLYTINETGCNERSIEYSFSSFSLEEDETCEQTSSANNHSNSRSSSLQVTDSVNSAARERMESVAGNDHSVTDIVNNKNTGDVSTVNRPTTSVPVNNTRNHTDTVAKSDSSNSTKQDRLGIVAQIVSVRGESSNLNVDETQVKELEEN</sequence>
<keyword evidence="4" id="KW-1185">Reference proteome</keyword>
<dbReference type="EnsemblMetazoa" id="HelroT192689">
    <property type="protein sequence ID" value="HelroP192689"/>
    <property type="gene ID" value="HelroG192689"/>
</dbReference>
<organism evidence="3 4">
    <name type="scientific">Helobdella robusta</name>
    <name type="common">Californian leech</name>
    <dbReference type="NCBI Taxonomy" id="6412"/>
    <lineage>
        <taxon>Eukaryota</taxon>
        <taxon>Metazoa</taxon>
        <taxon>Spiralia</taxon>
        <taxon>Lophotrochozoa</taxon>
        <taxon>Annelida</taxon>
        <taxon>Clitellata</taxon>
        <taxon>Hirudinea</taxon>
        <taxon>Rhynchobdellida</taxon>
        <taxon>Glossiphoniidae</taxon>
        <taxon>Helobdella</taxon>
    </lineage>
</organism>
<gene>
    <name evidence="3" type="primary">20212367</name>
    <name evidence="2" type="ORF">HELRODRAFT_192689</name>
</gene>
<protein>
    <submittedName>
        <fullName evidence="2 3">Uncharacterized protein</fullName>
    </submittedName>
</protein>
<dbReference type="RefSeq" id="XP_009021775.1">
    <property type="nucleotide sequence ID" value="XM_009023527.1"/>
</dbReference>
<dbReference type="KEGG" id="hro:HELRODRAFT_192689"/>
<reference evidence="4" key="1">
    <citation type="submission" date="2012-12" db="EMBL/GenBank/DDBJ databases">
        <authorList>
            <person name="Hellsten U."/>
            <person name="Grimwood J."/>
            <person name="Chapman J.A."/>
            <person name="Shapiro H."/>
            <person name="Aerts A."/>
            <person name="Otillar R.P."/>
            <person name="Terry A.Y."/>
            <person name="Boore J.L."/>
            <person name="Simakov O."/>
            <person name="Marletaz F."/>
            <person name="Cho S.-J."/>
            <person name="Edsinger-Gonzales E."/>
            <person name="Havlak P."/>
            <person name="Kuo D.-H."/>
            <person name="Larsson T."/>
            <person name="Lv J."/>
            <person name="Arendt D."/>
            <person name="Savage R."/>
            <person name="Osoegawa K."/>
            <person name="de Jong P."/>
            <person name="Lindberg D.R."/>
            <person name="Seaver E.C."/>
            <person name="Weisblat D.A."/>
            <person name="Putnam N.H."/>
            <person name="Grigoriev I.V."/>
            <person name="Rokhsar D.S."/>
        </authorList>
    </citation>
    <scope>NUCLEOTIDE SEQUENCE</scope>
</reference>
<dbReference type="Proteomes" id="UP000015101">
    <property type="component" value="Unassembled WGS sequence"/>
</dbReference>
<dbReference type="EMBL" id="AMQM01005612">
    <property type="status" value="NOT_ANNOTATED_CDS"/>
    <property type="molecule type" value="Genomic_DNA"/>
</dbReference>
<dbReference type="CTD" id="20212367"/>
<evidence type="ECO:0000313" key="3">
    <source>
        <dbReference type="EnsemblMetazoa" id="HelroP192689"/>
    </source>
</evidence>
<dbReference type="Gene3D" id="3.40.50.10140">
    <property type="entry name" value="Toll/interleukin-1 receptor homology (TIR) domain"/>
    <property type="match status" value="1"/>
</dbReference>
<reference evidence="3" key="3">
    <citation type="submission" date="2015-06" db="UniProtKB">
        <authorList>
            <consortium name="EnsemblMetazoa"/>
        </authorList>
    </citation>
    <scope>IDENTIFICATION</scope>
</reference>
<dbReference type="HOGENOM" id="CLU_842724_0_0_1"/>
<evidence type="ECO:0000313" key="4">
    <source>
        <dbReference type="Proteomes" id="UP000015101"/>
    </source>
</evidence>
<proteinExistence type="predicted"/>
<feature type="compositionally biased region" description="Polar residues" evidence="1">
    <location>
        <begin position="255"/>
        <end position="281"/>
    </location>
</feature>
<feature type="compositionally biased region" description="Low complexity" evidence="1">
    <location>
        <begin position="216"/>
        <end position="228"/>
    </location>
</feature>
<dbReference type="InterPro" id="IPR035897">
    <property type="entry name" value="Toll_tir_struct_dom_sf"/>
</dbReference>
<evidence type="ECO:0000256" key="1">
    <source>
        <dbReference type="SAM" id="MobiDB-lite"/>
    </source>
</evidence>
<name>T1FU71_HELRO</name>
<dbReference type="InParanoid" id="T1FU71"/>
<reference evidence="2 4" key="2">
    <citation type="journal article" date="2013" name="Nature">
        <title>Insights into bilaterian evolution from three spiralian genomes.</title>
        <authorList>
            <person name="Simakov O."/>
            <person name="Marletaz F."/>
            <person name="Cho S.J."/>
            <person name="Edsinger-Gonzales E."/>
            <person name="Havlak P."/>
            <person name="Hellsten U."/>
            <person name="Kuo D.H."/>
            <person name="Larsson T."/>
            <person name="Lv J."/>
            <person name="Arendt D."/>
            <person name="Savage R."/>
            <person name="Osoegawa K."/>
            <person name="de Jong P."/>
            <person name="Grimwood J."/>
            <person name="Chapman J.A."/>
            <person name="Shapiro H."/>
            <person name="Aerts A."/>
            <person name="Otillar R.P."/>
            <person name="Terry A.Y."/>
            <person name="Boore J.L."/>
            <person name="Grigoriev I.V."/>
            <person name="Lindberg D.R."/>
            <person name="Seaver E.C."/>
            <person name="Weisblat D.A."/>
            <person name="Putnam N.H."/>
            <person name="Rokhsar D.S."/>
        </authorList>
    </citation>
    <scope>NUCLEOTIDE SEQUENCE</scope>
</reference>